<accession>A0A166ATE5</accession>
<evidence type="ECO:0008006" key="3">
    <source>
        <dbReference type="Google" id="ProtNLM"/>
    </source>
</evidence>
<evidence type="ECO:0000313" key="1">
    <source>
        <dbReference type="EMBL" id="KZL21527.1"/>
    </source>
</evidence>
<comment type="caution">
    <text evidence="1">The sequence shown here is derived from an EMBL/GenBank/DDBJ whole genome shotgun (WGS) entry which is preliminary data.</text>
</comment>
<dbReference type="AlphaFoldDB" id="A0A166ATE5"/>
<dbReference type="Proteomes" id="UP000076577">
    <property type="component" value="Unassembled WGS sequence"/>
</dbReference>
<dbReference type="EMBL" id="LMCB01000004">
    <property type="protein sequence ID" value="KZL21527.1"/>
    <property type="molecule type" value="Genomic_DNA"/>
</dbReference>
<sequence>MSSDLASHIVDFKSLALEQNIERRSELARHVALLFARTWERCSDDQIDIYDNVMLRLSEMVEQHALSYMAQQLAEVRRAPEQTVRKLAFDEIEIAEPLLRRSNVLRERDLVNIARDKGDEHRLAIAQRDIISENISDVLVNHGNTEVKQTVAANEGAVLGQRTVNVLVNDAHGDEVLQLALGQRADLADAHIEALINFASEQVRRQLIKEGATDVAGKLPKAARIAAGKLSNEFWLGRYDFETGRGRVMELVREGKLNEGALRVFAEEDRFAEAVAAFAMLAGIGHSEAQHWTVRNDTEPFLVVSRASGIGMMTVQALLKIGPWRYRLSNSQREDALKSYQALDQQKAYKQFITWKEQWMA</sequence>
<dbReference type="PATRIC" id="fig|989403.3.peg.872"/>
<dbReference type="InterPro" id="IPR019285">
    <property type="entry name" value="DUF2336"/>
</dbReference>
<dbReference type="STRING" id="989403.SAMN05421798_10695"/>
<gene>
    <name evidence="1" type="ORF">PsAD2_00824</name>
</gene>
<keyword evidence="2" id="KW-1185">Reference proteome</keyword>
<dbReference type="Pfam" id="PF10098">
    <property type="entry name" value="DUF2336"/>
    <property type="match status" value="1"/>
</dbReference>
<proteinExistence type="predicted"/>
<dbReference type="RefSeq" id="WP_068002536.1">
    <property type="nucleotide sequence ID" value="NZ_FOFM01000006.1"/>
</dbReference>
<organism evidence="1 2">
    <name type="scientific">Pseudovibrio axinellae</name>
    <dbReference type="NCBI Taxonomy" id="989403"/>
    <lineage>
        <taxon>Bacteria</taxon>
        <taxon>Pseudomonadati</taxon>
        <taxon>Pseudomonadota</taxon>
        <taxon>Alphaproteobacteria</taxon>
        <taxon>Hyphomicrobiales</taxon>
        <taxon>Stappiaceae</taxon>
        <taxon>Pseudovibrio</taxon>
    </lineage>
</organism>
<dbReference type="OrthoDB" id="8433768at2"/>
<reference evidence="1 2" key="1">
    <citation type="journal article" date="2016" name="Front. Microbiol.">
        <title>Comparative Genomic Analysis Reveals a Diverse Repertoire of Genes Involved in Prokaryote-Eukaryote Interactions within the Pseudovibrio Genus.</title>
        <authorList>
            <person name="Romano S."/>
            <person name="Fernandez-Guerra A."/>
            <person name="Reen F.J."/>
            <person name="Glockner F.O."/>
            <person name="Crowley S.P."/>
            <person name="O'Sullivan O."/>
            <person name="Cotter P.D."/>
            <person name="Adams C."/>
            <person name="Dobson A.D."/>
            <person name="O'Gara F."/>
        </authorList>
    </citation>
    <scope>NUCLEOTIDE SEQUENCE [LARGE SCALE GENOMIC DNA]</scope>
    <source>
        <strain evidence="1 2">Ad2</strain>
    </source>
</reference>
<protein>
    <recommendedName>
        <fullName evidence="3">DUF2336 domain-containing protein</fullName>
    </recommendedName>
</protein>
<evidence type="ECO:0000313" key="2">
    <source>
        <dbReference type="Proteomes" id="UP000076577"/>
    </source>
</evidence>
<name>A0A166ATE5_9HYPH</name>